<evidence type="ECO:0000313" key="2">
    <source>
        <dbReference type="Proteomes" id="UP000828941"/>
    </source>
</evidence>
<dbReference type="EMBL" id="CM039436">
    <property type="protein sequence ID" value="KAI4314291.1"/>
    <property type="molecule type" value="Genomic_DNA"/>
</dbReference>
<sequence length="133" mass="14948">MGPTAVNSPNGFWVGTTFARGKRVSVSSRTDFYYHFRKTRRTDKLGPTLGSLAQYGEWITWPPRVVMPPSPTLSTEMMTWMAVTTGGTTGGFQWVRSFGGDVYTCEIVRTNARRDLTLHTFSVLDRELMIKGC</sequence>
<proteinExistence type="predicted"/>
<name>A0ACB9LSI1_BAUVA</name>
<gene>
    <name evidence="1" type="ORF">L6164_027214</name>
</gene>
<comment type="caution">
    <text evidence="1">The sequence shown here is derived from an EMBL/GenBank/DDBJ whole genome shotgun (WGS) entry which is preliminary data.</text>
</comment>
<evidence type="ECO:0000313" key="1">
    <source>
        <dbReference type="EMBL" id="KAI4314291.1"/>
    </source>
</evidence>
<accession>A0ACB9LSI1</accession>
<reference evidence="1 2" key="1">
    <citation type="journal article" date="2022" name="DNA Res.">
        <title>Chromosomal-level genome assembly of the orchid tree Bauhinia variegata (Leguminosae; Cercidoideae) supports the allotetraploid origin hypothesis of Bauhinia.</title>
        <authorList>
            <person name="Zhong Y."/>
            <person name="Chen Y."/>
            <person name="Zheng D."/>
            <person name="Pang J."/>
            <person name="Liu Y."/>
            <person name="Luo S."/>
            <person name="Meng S."/>
            <person name="Qian L."/>
            <person name="Wei D."/>
            <person name="Dai S."/>
            <person name="Zhou R."/>
        </authorList>
    </citation>
    <scope>NUCLEOTIDE SEQUENCE [LARGE SCALE GENOMIC DNA]</scope>
    <source>
        <strain evidence="1">BV-YZ2020</strain>
    </source>
</reference>
<dbReference type="Proteomes" id="UP000828941">
    <property type="component" value="Chromosome 11"/>
</dbReference>
<organism evidence="1 2">
    <name type="scientific">Bauhinia variegata</name>
    <name type="common">Purple orchid tree</name>
    <name type="synonym">Phanera variegata</name>
    <dbReference type="NCBI Taxonomy" id="167791"/>
    <lineage>
        <taxon>Eukaryota</taxon>
        <taxon>Viridiplantae</taxon>
        <taxon>Streptophyta</taxon>
        <taxon>Embryophyta</taxon>
        <taxon>Tracheophyta</taxon>
        <taxon>Spermatophyta</taxon>
        <taxon>Magnoliopsida</taxon>
        <taxon>eudicotyledons</taxon>
        <taxon>Gunneridae</taxon>
        <taxon>Pentapetalae</taxon>
        <taxon>rosids</taxon>
        <taxon>fabids</taxon>
        <taxon>Fabales</taxon>
        <taxon>Fabaceae</taxon>
        <taxon>Cercidoideae</taxon>
        <taxon>Cercideae</taxon>
        <taxon>Bauhiniinae</taxon>
        <taxon>Bauhinia</taxon>
    </lineage>
</organism>
<keyword evidence="2" id="KW-1185">Reference proteome</keyword>
<protein>
    <submittedName>
        <fullName evidence="1">Uncharacterized protein</fullName>
    </submittedName>
</protein>